<reference evidence="1 2" key="1">
    <citation type="journal article" date="2015" name="Genome Announc.">
        <title>Expanding the biotechnology potential of lactobacilli through comparative genomics of 213 strains and associated genera.</title>
        <authorList>
            <person name="Sun Z."/>
            <person name="Harris H.M."/>
            <person name="McCann A."/>
            <person name="Guo C."/>
            <person name="Argimon S."/>
            <person name="Zhang W."/>
            <person name="Yang X."/>
            <person name="Jeffery I.B."/>
            <person name="Cooney J.C."/>
            <person name="Kagawa T.F."/>
            <person name="Liu W."/>
            <person name="Song Y."/>
            <person name="Salvetti E."/>
            <person name="Wrobel A."/>
            <person name="Rasinkangas P."/>
            <person name="Parkhill J."/>
            <person name="Rea M.C."/>
            <person name="O'Sullivan O."/>
            <person name="Ritari J."/>
            <person name="Douillard F.P."/>
            <person name="Paul Ross R."/>
            <person name="Yang R."/>
            <person name="Briner A.E."/>
            <person name="Felis G.E."/>
            <person name="de Vos W.M."/>
            <person name="Barrangou R."/>
            <person name="Klaenhammer T.R."/>
            <person name="Caufield P.W."/>
            <person name="Cui Y."/>
            <person name="Zhang H."/>
            <person name="O'Toole P.W."/>
        </authorList>
    </citation>
    <scope>NUCLEOTIDE SEQUENCE [LARGE SCALE GENOMIC DNA]</scope>
    <source>
        <strain evidence="1 2">JCM 17158</strain>
    </source>
</reference>
<dbReference type="STRING" id="1291734.FD02_GL001039"/>
<name>A0A0R1JPH2_9LACO</name>
<evidence type="ECO:0000313" key="1">
    <source>
        <dbReference type="EMBL" id="KRK73183.1"/>
    </source>
</evidence>
<dbReference type="Pfam" id="PF05135">
    <property type="entry name" value="Phage_connect_1"/>
    <property type="match status" value="1"/>
</dbReference>
<dbReference type="InterPro" id="IPR021146">
    <property type="entry name" value="Phage_gp6-like_head-tail"/>
</dbReference>
<evidence type="ECO:0000313" key="2">
    <source>
        <dbReference type="Proteomes" id="UP000051804"/>
    </source>
</evidence>
<comment type="caution">
    <text evidence="1">The sequence shown here is derived from an EMBL/GenBank/DDBJ whole genome shotgun (WGS) entry which is preliminary data.</text>
</comment>
<organism evidence="1 2">
    <name type="scientific">Lacticaseibacillus nasuensis JCM 17158</name>
    <dbReference type="NCBI Taxonomy" id="1291734"/>
    <lineage>
        <taxon>Bacteria</taxon>
        <taxon>Bacillati</taxon>
        <taxon>Bacillota</taxon>
        <taxon>Bacilli</taxon>
        <taxon>Lactobacillales</taxon>
        <taxon>Lactobacillaceae</taxon>
        <taxon>Lacticaseibacillus</taxon>
    </lineage>
</organism>
<keyword evidence="2" id="KW-1185">Reference proteome</keyword>
<protein>
    <submittedName>
        <fullName evidence="1">DNA packaging protein</fullName>
    </submittedName>
</protein>
<dbReference type="InterPro" id="IPR053746">
    <property type="entry name" value="Viral_HT_Connector_Assembly"/>
</dbReference>
<gene>
    <name evidence="1" type="ORF">FD02_GL001039</name>
</gene>
<dbReference type="PATRIC" id="fig|1291734.4.peg.1069"/>
<dbReference type="Gene3D" id="1.10.246.150">
    <property type="match status" value="1"/>
</dbReference>
<sequence>MMAEEEPKENALLTSIKLRIGIEDTKQDALLLDLIEDASSRVLAYINQDGPTTDDLPSSLGWVVKAVAIEMYNRIGDEGKASGTEGSVSNTWAAIDLSQYADALDQYRSSSQRRRPGMRFV</sequence>
<dbReference type="EMBL" id="AZDJ01000013">
    <property type="protein sequence ID" value="KRK73183.1"/>
    <property type="molecule type" value="Genomic_DNA"/>
</dbReference>
<dbReference type="Proteomes" id="UP000051804">
    <property type="component" value="Unassembled WGS sequence"/>
</dbReference>
<accession>A0A0R1JPH2</accession>
<dbReference type="AlphaFoldDB" id="A0A0R1JPH2"/>
<proteinExistence type="predicted"/>